<feature type="compositionally biased region" description="Basic and acidic residues" evidence="3">
    <location>
        <begin position="127"/>
        <end position="142"/>
    </location>
</feature>
<dbReference type="GO" id="GO:0003723">
    <property type="term" value="F:RNA binding"/>
    <property type="evidence" value="ECO:0007669"/>
    <property type="project" value="UniProtKB-UniRule"/>
</dbReference>
<evidence type="ECO:0000313" key="6">
    <source>
        <dbReference type="RefSeq" id="XP_022936991.1"/>
    </source>
</evidence>
<evidence type="ECO:0000259" key="4">
    <source>
        <dbReference type="SMART" id="SM00322"/>
    </source>
</evidence>
<dbReference type="AlphaFoldDB" id="A0A6J1F912"/>
<protein>
    <submittedName>
        <fullName evidence="6 7">KH domain-containing protein HEN4-like</fullName>
    </submittedName>
</protein>
<evidence type="ECO:0000256" key="3">
    <source>
        <dbReference type="SAM" id="MobiDB-lite"/>
    </source>
</evidence>
<evidence type="ECO:0000256" key="2">
    <source>
        <dbReference type="PROSITE-ProRule" id="PRU00117"/>
    </source>
</evidence>
<dbReference type="GeneID" id="111443416"/>
<accession>A0A6J1F912</accession>
<sequence>MSAPLTPSKRSRDRNIVKSNGKGKWQKTSGSRSHKQSFKLSPGYAVFRVLFPVSRIDSLVGGDGDVLSKISEETGVEIRVEDTIPGCDERIVVIGGSNQETEVNPEEKNKEDNKNSEVEENEGDNAEWTKKEDKVSLPGEESKQKEVPYLQLRKALFLVSEKIFDEEPEADGVDVESDKLSTFVLRLLVLSSQVGCLLGKGGSVIKQMSSDSGAQIRILPRDKLPPCATSSDELVQISGGNDVVKRALELVFQQLIENSPHDKDPVTSSMTAQSSHSSGQSRSWAHDYPLGSSSFNAHAGPYSVPREVGNFHSSTPSLALNKQYETSIPGRIKPSQEILSFRLLCPSERVGNVIGKGGVVVKALQQETGCDIKVIESALDPDDRIILVTGPANPDDRISPVQDAVFRVQARIVKAVPDSKEQNLVARFLVYSNQIGCLLGKGGSIIAEMRKSTGAYIRILGKEQVPKCVGEDEEMVQINGDPETVQDAMLQITTRLRQHFFRDAFPSVNNHPNPAFVDRLPSFPSYFGRRELSPPGIYSNLGPSFHKFDSLSGIPSLSDLRDDRPAFLHRPGAPLLSDRKPWSSQGLVEGGVGLPDFTGAHHRRIAGFGGVNNPAIITSTTVEVAVPQDLVPVICGENGECLKQIRQISDAKITITEPKQGAVETVIIISGTPEQTHAAQSLIQAFVISETESG</sequence>
<reference evidence="6 7" key="1">
    <citation type="submission" date="2025-04" db="UniProtKB">
        <authorList>
            <consortium name="RefSeq"/>
        </authorList>
    </citation>
    <scope>IDENTIFICATION</scope>
    <source>
        <tissue evidence="6 7">Young leaves</tissue>
    </source>
</reference>
<feature type="domain" description="K Homology" evidence="4">
    <location>
        <begin position="337"/>
        <end position="417"/>
    </location>
</feature>
<dbReference type="Proteomes" id="UP000504609">
    <property type="component" value="Unplaced"/>
</dbReference>
<keyword evidence="2" id="KW-0694">RNA-binding</keyword>
<evidence type="ECO:0000256" key="1">
    <source>
        <dbReference type="ARBA" id="ARBA00022737"/>
    </source>
</evidence>
<dbReference type="InterPro" id="IPR004087">
    <property type="entry name" value="KH_dom"/>
</dbReference>
<feature type="region of interest" description="Disordered" evidence="3">
    <location>
        <begin position="1"/>
        <end position="38"/>
    </location>
</feature>
<dbReference type="Pfam" id="PF00013">
    <property type="entry name" value="KH_1"/>
    <property type="match status" value="5"/>
</dbReference>
<keyword evidence="1" id="KW-0677">Repeat</keyword>
<dbReference type="CDD" id="cd22459">
    <property type="entry name" value="KH-I_PEPPER_rpt1_like"/>
    <property type="match status" value="1"/>
</dbReference>
<name>A0A6J1F912_CUCMO</name>
<proteinExistence type="predicted"/>
<feature type="domain" description="K Homology" evidence="4">
    <location>
        <begin position="43"/>
        <end position="113"/>
    </location>
</feature>
<dbReference type="InterPro" id="IPR004088">
    <property type="entry name" value="KH_dom_type_1"/>
</dbReference>
<evidence type="ECO:0000313" key="5">
    <source>
        <dbReference type="Proteomes" id="UP000504609"/>
    </source>
</evidence>
<dbReference type="RefSeq" id="XP_022936992.1">
    <property type="nucleotide sequence ID" value="XM_023081224.1"/>
</dbReference>
<dbReference type="KEGG" id="cmos:111443416"/>
<dbReference type="SUPFAM" id="SSF54791">
    <property type="entry name" value="Eukaryotic type KH-domain (KH-domain type I)"/>
    <property type="match status" value="5"/>
</dbReference>
<dbReference type="CDD" id="cd22460">
    <property type="entry name" value="KH-I_PEPPER_rpt2_like"/>
    <property type="match status" value="2"/>
</dbReference>
<feature type="domain" description="K Homology" evidence="4">
    <location>
        <begin position="618"/>
        <end position="688"/>
    </location>
</feature>
<dbReference type="InterPro" id="IPR036612">
    <property type="entry name" value="KH_dom_type_1_sf"/>
</dbReference>
<dbReference type="PANTHER" id="PTHR10288">
    <property type="entry name" value="KH DOMAIN CONTAINING RNA BINDING PROTEIN"/>
    <property type="match status" value="1"/>
</dbReference>
<dbReference type="RefSeq" id="XP_022936991.1">
    <property type="nucleotide sequence ID" value="XM_023081223.1"/>
</dbReference>
<organism evidence="5 6">
    <name type="scientific">Cucurbita moschata</name>
    <name type="common">Winter crookneck squash</name>
    <name type="synonym">Cucurbita pepo var. moschata</name>
    <dbReference type="NCBI Taxonomy" id="3662"/>
    <lineage>
        <taxon>Eukaryota</taxon>
        <taxon>Viridiplantae</taxon>
        <taxon>Streptophyta</taxon>
        <taxon>Embryophyta</taxon>
        <taxon>Tracheophyta</taxon>
        <taxon>Spermatophyta</taxon>
        <taxon>Magnoliopsida</taxon>
        <taxon>eudicotyledons</taxon>
        <taxon>Gunneridae</taxon>
        <taxon>Pentapetalae</taxon>
        <taxon>rosids</taxon>
        <taxon>fabids</taxon>
        <taxon>Cucurbitales</taxon>
        <taxon>Cucurbitaceae</taxon>
        <taxon>Cucurbiteae</taxon>
        <taxon>Cucurbita</taxon>
    </lineage>
</organism>
<evidence type="ECO:0000313" key="7">
    <source>
        <dbReference type="RefSeq" id="XP_022936992.1"/>
    </source>
</evidence>
<dbReference type="PROSITE" id="PS50084">
    <property type="entry name" value="KH_TYPE_1"/>
    <property type="match status" value="5"/>
</dbReference>
<feature type="region of interest" description="Disordered" evidence="3">
    <location>
        <begin position="94"/>
        <end position="142"/>
    </location>
</feature>
<feature type="compositionally biased region" description="Low complexity" evidence="3">
    <location>
        <begin position="268"/>
        <end position="283"/>
    </location>
</feature>
<feature type="compositionally biased region" description="Basic and acidic residues" evidence="3">
    <location>
        <begin position="105"/>
        <end position="117"/>
    </location>
</feature>
<feature type="region of interest" description="Disordered" evidence="3">
    <location>
        <begin position="259"/>
        <end position="284"/>
    </location>
</feature>
<gene>
    <name evidence="6 7" type="primary">LOC111443416</name>
</gene>
<dbReference type="Gene3D" id="3.30.1370.10">
    <property type="entry name" value="K Homology domain, type 1"/>
    <property type="match status" value="5"/>
</dbReference>
<dbReference type="SMART" id="SM00322">
    <property type="entry name" value="KH"/>
    <property type="match status" value="5"/>
</dbReference>
<feature type="domain" description="K Homology" evidence="4">
    <location>
        <begin position="181"/>
        <end position="256"/>
    </location>
</feature>
<feature type="domain" description="K Homology" evidence="4">
    <location>
        <begin position="422"/>
        <end position="497"/>
    </location>
</feature>
<keyword evidence="5" id="KW-1185">Reference proteome</keyword>